<dbReference type="HOGENOM" id="CLU_004785_1_2_9"/>
<dbReference type="Pfam" id="PF13558">
    <property type="entry name" value="SbcC_Walker_B"/>
    <property type="match status" value="1"/>
</dbReference>
<feature type="coiled-coil region" evidence="4">
    <location>
        <begin position="592"/>
        <end position="790"/>
    </location>
</feature>
<dbReference type="Pfam" id="PF13476">
    <property type="entry name" value="AAA_23"/>
    <property type="match status" value="1"/>
</dbReference>
<evidence type="ECO:0000313" key="7">
    <source>
        <dbReference type="Proteomes" id="UP000010420"/>
    </source>
</evidence>
<evidence type="ECO:0000256" key="4">
    <source>
        <dbReference type="SAM" id="Coils"/>
    </source>
</evidence>
<proteinExistence type="inferred from homology"/>
<feature type="domain" description="Rad50/SbcC-type AAA" evidence="5">
    <location>
        <begin position="7"/>
        <end position="237"/>
    </location>
</feature>
<accession>L1QE09</accession>
<name>L1QE09_9CLOT</name>
<dbReference type="eggNOG" id="COG0419">
    <property type="taxonomic scope" value="Bacteria"/>
</dbReference>
<dbReference type="Gene3D" id="3.40.50.300">
    <property type="entry name" value="P-loop containing nucleotide triphosphate hydrolases"/>
    <property type="match status" value="2"/>
</dbReference>
<dbReference type="AlphaFoldDB" id="L1QE09"/>
<dbReference type="EMBL" id="AMEZ01000064">
    <property type="protein sequence ID" value="EKY25807.1"/>
    <property type="molecule type" value="Genomic_DNA"/>
</dbReference>
<dbReference type="GO" id="GO:0016887">
    <property type="term" value="F:ATP hydrolysis activity"/>
    <property type="evidence" value="ECO:0007669"/>
    <property type="project" value="InterPro"/>
</dbReference>
<evidence type="ECO:0000256" key="2">
    <source>
        <dbReference type="ARBA" id="ARBA00011322"/>
    </source>
</evidence>
<keyword evidence="6" id="KW-0378">Hydrolase</keyword>
<dbReference type="PATRIC" id="fig|545697.3.peg.2353"/>
<dbReference type="Proteomes" id="UP000010420">
    <property type="component" value="Unassembled WGS sequence"/>
</dbReference>
<dbReference type="GO" id="GO:0004527">
    <property type="term" value="F:exonuclease activity"/>
    <property type="evidence" value="ECO:0007669"/>
    <property type="project" value="UniProtKB-KW"/>
</dbReference>
<dbReference type="SUPFAM" id="SSF75712">
    <property type="entry name" value="Rad50 coiled-coil Zn hook"/>
    <property type="match status" value="1"/>
</dbReference>
<dbReference type="InterPro" id="IPR027417">
    <property type="entry name" value="P-loop_NTPase"/>
</dbReference>
<dbReference type="PANTHER" id="PTHR32114">
    <property type="entry name" value="ABC TRANSPORTER ABCH.3"/>
    <property type="match status" value="1"/>
</dbReference>
<comment type="similarity">
    <text evidence="1">Belongs to the SMC family. SbcC subfamily.</text>
</comment>
<evidence type="ECO:0000256" key="1">
    <source>
        <dbReference type="ARBA" id="ARBA00006930"/>
    </source>
</evidence>
<keyword evidence="6" id="KW-0540">Nuclease</keyword>
<evidence type="ECO:0000259" key="5">
    <source>
        <dbReference type="Pfam" id="PF13476"/>
    </source>
</evidence>
<reference evidence="6 7" key="1">
    <citation type="submission" date="2012-05" db="EMBL/GenBank/DDBJ databases">
        <authorList>
            <person name="Weinstock G."/>
            <person name="Sodergren E."/>
            <person name="Lobos E.A."/>
            <person name="Fulton L."/>
            <person name="Fulton R."/>
            <person name="Courtney L."/>
            <person name="Fronick C."/>
            <person name="O'Laughlin M."/>
            <person name="Godfrey J."/>
            <person name="Wilson R.M."/>
            <person name="Miner T."/>
            <person name="Farmer C."/>
            <person name="Delehaunty K."/>
            <person name="Cordes M."/>
            <person name="Minx P."/>
            <person name="Tomlinson C."/>
            <person name="Chen J."/>
            <person name="Wollam A."/>
            <person name="Pepin K.H."/>
            <person name="Bhonagiri V."/>
            <person name="Zhang X."/>
            <person name="Suruliraj S."/>
            <person name="Warren W."/>
            <person name="Mitreva M."/>
            <person name="Mardis E.R."/>
            <person name="Wilson R.K."/>
        </authorList>
    </citation>
    <scope>NUCLEOTIDE SEQUENCE [LARGE SCALE GENOMIC DNA]</scope>
    <source>
        <strain evidence="6 7">DSM 1785</strain>
    </source>
</reference>
<feature type="coiled-coil region" evidence="4">
    <location>
        <begin position="907"/>
        <end position="1003"/>
    </location>
</feature>
<organism evidence="6 7">
    <name type="scientific">Clostridium celatum DSM 1785</name>
    <dbReference type="NCBI Taxonomy" id="545697"/>
    <lineage>
        <taxon>Bacteria</taxon>
        <taxon>Bacillati</taxon>
        <taxon>Bacillota</taxon>
        <taxon>Clostridia</taxon>
        <taxon>Eubacteriales</taxon>
        <taxon>Clostridiaceae</taxon>
        <taxon>Clostridium</taxon>
    </lineage>
</organism>
<sequence>MIVRPIKLTIKGLNSFIEEQTVDFDKLTSRGLFGIFGPTGSGKSTILDGITLALYGDVSRKSSNYINTNCDKLNVSFEFQISTSEVKKYKVVRSFKRNKSGNPVSDKCKVIDITDGLENVLTEGVTNVNTECKKIIGLSLEDFTRTVVLPQGKFSEFLKLEGKPRREMLERLFNLEQYGDNLSVKLSREIKKEKTQNDILSGQLMGYEGISEEKKKEKEEALKENELALNIANKQLKESEKSFKENQELWNWQLEIESYKTKEKQLVSKGEEIELEKKKVKMAEAADKVKPYVLSYRDTLKNISVTEENLSEYKIKLEVLKAEKEKAEERYILARNKKDKELPKLKLEEQKVLDALEDKKALEILIKDINELENRVKELQLEEEKHIKEAKVLEGRVEKGNEKISLTENEVDKLNLDSKFKEKVQEGLLTTKEFNNLTLIVNNTKDKIKVLKEESLVEVNDKETLTCKLNEKVKELLDNEKAYEELIKNCPGDQNDLLRLQTEYSQSKEKWNEFNRYNDEIVKCQEYINKSAKELDGFKAEKESLEKNIEKRKSNMREYEIENLAHSLREALNNGEVCPVCGSIDHHKENIKSIQVQDIDTLEREIKVKEQQLKSLEANISKIEANQESSNNNIKDLRGKIKSLGEEFKKVSVEELERKINEFANKLNKYIANKEELEKSNKILKDKKYDVEGKLKATEAKLLANEKQLIVLEKEYNKSNEDLQNITEKLNILRAETNVDDFITKSNEIVEIEKKKSGLENDLKKYRKLLEDLIKDKDDHQQKVSSLREILVKEKSTLESKNSNKNDKIQQIVSKVGKIDNLEELLNSIISEIKAIESEFELSEKNKDMKDKVFQECNEKLISLSSTLSELLKRKDIEKIKLDSVLLEQNFETIDDVMNNIIENDVMKVLKEKIEKYNDDLSKVRGAIESVAKKISGRNITEEEWIRLQEEKESKEKEVQVLSEIKIKIEEELKVIENKMLELKDLLKQKAELDHKLALLNDLDKLFKGKKFVEFVAATRLKYVSIEASNRLKEITNGNYGLEVDEDGKFIIRDYKNGGAARDASTLSGGETFLASLALALALSSEIQLKGTAPLELFFLDEGFGTLDDNLLEVVMGSLERIHNDKLKVGIISHVESIKNRIPVKLLITPAESGKGGSKVKIELS</sequence>
<dbReference type="InterPro" id="IPR038729">
    <property type="entry name" value="Rad50/SbcC_AAA"/>
</dbReference>
<protein>
    <recommendedName>
        <fullName evidence="3">Nuclease SbcCD subunit C</fullName>
    </recommendedName>
</protein>
<dbReference type="GO" id="GO:0006302">
    <property type="term" value="P:double-strand break repair"/>
    <property type="evidence" value="ECO:0007669"/>
    <property type="project" value="InterPro"/>
</dbReference>
<dbReference type="STRING" id="545697.HMPREF0216_02389"/>
<evidence type="ECO:0000256" key="3">
    <source>
        <dbReference type="ARBA" id="ARBA00013368"/>
    </source>
</evidence>
<feature type="coiled-coil region" evidence="4">
    <location>
        <begin position="528"/>
        <end position="562"/>
    </location>
</feature>
<comment type="caution">
    <text evidence="6">The sequence shown here is derived from an EMBL/GenBank/DDBJ whole genome shotgun (WGS) entry which is preliminary data.</text>
</comment>
<dbReference type="PANTHER" id="PTHR32114:SF2">
    <property type="entry name" value="ABC TRANSPORTER ABCH.3"/>
    <property type="match status" value="1"/>
</dbReference>
<evidence type="ECO:0000313" key="6">
    <source>
        <dbReference type="EMBL" id="EKY25807.1"/>
    </source>
</evidence>
<feature type="coiled-coil region" evidence="4">
    <location>
        <begin position="211"/>
        <end position="242"/>
    </location>
</feature>
<comment type="subunit">
    <text evidence="2">Heterodimer of SbcC and SbcD.</text>
</comment>
<keyword evidence="4" id="KW-0175">Coiled coil</keyword>
<feature type="coiled-coil region" evidence="4">
    <location>
        <begin position="303"/>
        <end position="454"/>
    </location>
</feature>
<dbReference type="Gene3D" id="1.10.287.510">
    <property type="entry name" value="Helix hairpin bin"/>
    <property type="match status" value="1"/>
</dbReference>
<dbReference type="SUPFAM" id="SSF52540">
    <property type="entry name" value="P-loop containing nucleoside triphosphate hydrolases"/>
    <property type="match status" value="2"/>
</dbReference>
<keyword evidence="7" id="KW-1185">Reference proteome</keyword>
<gene>
    <name evidence="6" type="ORF">HMPREF0216_02389</name>
</gene>
<keyword evidence="6" id="KW-0269">Exonuclease</keyword>